<sequence>EWYKRDGIDEIERTMLPEWFNSSAPHRTPETLLKSREKIIEMSEALANRNVTNAMIRRTVLGDAGSLHRLRSFLVRWGVIN</sequence>
<reference evidence="2 3" key="1">
    <citation type="submission" date="2016-09" db="EMBL/GenBank/DDBJ databases">
        <title>Extensive genetic diversity and differential bi-allelic expression allows diatom success in the polar Southern Ocean.</title>
        <authorList>
            <consortium name="DOE Joint Genome Institute"/>
            <person name="Mock T."/>
            <person name="Otillar R.P."/>
            <person name="Strauss J."/>
            <person name="Dupont C."/>
            <person name="Frickenhaus S."/>
            <person name="Maumus F."/>
            <person name="Mcmullan M."/>
            <person name="Sanges R."/>
            <person name="Schmutz J."/>
            <person name="Toseland A."/>
            <person name="Valas R."/>
            <person name="Veluchamy A."/>
            <person name="Ward B.J."/>
            <person name="Allen A."/>
            <person name="Barry K."/>
            <person name="Falciatore A."/>
            <person name="Ferrante M."/>
            <person name="Fortunato A.E."/>
            <person name="Gloeckner G."/>
            <person name="Gruber A."/>
            <person name="Hipkin R."/>
            <person name="Janech M."/>
            <person name="Kroth P."/>
            <person name="Leese F."/>
            <person name="Lindquist E."/>
            <person name="Lyon B.R."/>
            <person name="Martin J."/>
            <person name="Mayer C."/>
            <person name="Parker M."/>
            <person name="Quesneville H."/>
            <person name="Raymond J."/>
            <person name="Uhlig C."/>
            <person name="Valentin K.U."/>
            <person name="Worden A.Z."/>
            <person name="Armbrust E.V."/>
            <person name="Bowler C."/>
            <person name="Green B."/>
            <person name="Moulton V."/>
            <person name="Van Oosterhout C."/>
            <person name="Grigoriev I."/>
        </authorList>
    </citation>
    <scope>NUCLEOTIDE SEQUENCE [LARGE SCALE GENOMIC DNA]</scope>
    <source>
        <strain evidence="2 3">CCMP1102</strain>
    </source>
</reference>
<gene>
    <name evidence="2" type="ORF">FRACYDRAFT_145042</name>
</gene>
<dbReference type="OrthoDB" id="118550at2759"/>
<dbReference type="SUPFAM" id="SSF46689">
    <property type="entry name" value="Homeodomain-like"/>
    <property type="match status" value="1"/>
</dbReference>
<dbReference type="KEGG" id="fcy:FRACYDRAFT_145042"/>
<dbReference type="InterPro" id="IPR036388">
    <property type="entry name" value="WH-like_DNA-bd_sf"/>
</dbReference>
<dbReference type="InterPro" id="IPR007526">
    <property type="entry name" value="SWIRM"/>
</dbReference>
<feature type="non-terminal residue" evidence="2">
    <location>
        <position position="81"/>
    </location>
</feature>
<evidence type="ECO:0000313" key="2">
    <source>
        <dbReference type="EMBL" id="OEU09428.1"/>
    </source>
</evidence>
<keyword evidence="3" id="KW-1185">Reference proteome</keyword>
<dbReference type="Pfam" id="PF04433">
    <property type="entry name" value="SWIRM"/>
    <property type="match status" value="1"/>
</dbReference>
<name>A0A1E7ETS5_9STRA</name>
<evidence type="ECO:0000259" key="1">
    <source>
        <dbReference type="PROSITE" id="PS50934"/>
    </source>
</evidence>
<dbReference type="AlphaFoldDB" id="A0A1E7ETS5"/>
<organism evidence="2 3">
    <name type="scientific">Fragilariopsis cylindrus CCMP1102</name>
    <dbReference type="NCBI Taxonomy" id="635003"/>
    <lineage>
        <taxon>Eukaryota</taxon>
        <taxon>Sar</taxon>
        <taxon>Stramenopiles</taxon>
        <taxon>Ochrophyta</taxon>
        <taxon>Bacillariophyta</taxon>
        <taxon>Bacillariophyceae</taxon>
        <taxon>Bacillariophycidae</taxon>
        <taxon>Bacillariales</taxon>
        <taxon>Bacillariaceae</taxon>
        <taxon>Fragilariopsis</taxon>
    </lineage>
</organism>
<dbReference type="InterPro" id="IPR009057">
    <property type="entry name" value="Homeodomain-like_sf"/>
</dbReference>
<feature type="non-terminal residue" evidence="2">
    <location>
        <position position="1"/>
    </location>
</feature>
<dbReference type="EMBL" id="KV784375">
    <property type="protein sequence ID" value="OEU09428.1"/>
    <property type="molecule type" value="Genomic_DNA"/>
</dbReference>
<protein>
    <recommendedName>
        <fullName evidence="1">SWIRM domain-containing protein</fullName>
    </recommendedName>
</protein>
<dbReference type="PROSITE" id="PS50934">
    <property type="entry name" value="SWIRM"/>
    <property type="match status" value="1"/>
</dbReference>
<feature type="domain" description="SWIRM" evidence="1">
    <location>
        <begin position="1"/>
        <end position="81"/>
    </location>
</feature>
<proteinExistence type="predicted"/>
<accession>A0A1E7ETS5</accession>
<dbReference type="InParanoid" id="A0A1E7ETS5"/>
<dbReference type="Gene3D" id="1.10.10.10">
    <property type="entry name" value="Winged helix-like DNA-binding domain superfamily/Winged helix DNA-binding domain"/>
    <property type="match status" value="1"/>
</dbReference>
<dbReference type="Proteomes" id="UP000095751">
    <property type="component" value="Unassembled WGS sequence"/>
</dbReference>
<evidence type="ECO:0000313" key="3">
    <source>
        <dbReference type="Proteomes" id="UP000095751"/>
    </source>
</evidence>